<dbReference type="EMBL" id="CAFBMT010000009">
    <property type="protein sequence ID" value="CAB4936762.1"/>
    <property type="molecule type" value="Genomic_DNA"/>
</dbReference>
<keyword evidence="2 5" id="KW-0812">Transmembrane</keyword>
<evidence type="ECO:0000313" key="9">
    <source>
        <dbReference type="EMBL" id="CAB4852139.1"/>
    </source>
</evidence>
<keyword evidence="4 5" id="KW-0472">Membrane</keyword>
<feature type="transmembrane region" description="Helical" evidence="5">
    <location>
        <begin position="229"/>
        <end position="246"/>
    </location>
</feature>
<dbReference type="EMBL" id="CAESGF010000009">
    <property type="protein sequence ID" value="CAB4363959.1"/>
    <property type="molecule type" value="Genomic_DNA"/>
</dbReference>
<evidence type="ECO:0000256" key="1">
    <source>
        <dbReference type="ARBA" id="ARBA00004141"/>
    </source>
</evidence>
<name>A0A6J6A6A1_9ZZZZ</name>
<evidence type="ECO:0000256" key="4">
    <source>
        <dbReference type="ARBA" id="ARBA00023136"/>
    </source>
</evidence>
<dbReference type="EMBL" id="CAFBOL010000014">
    <property type="protein sequence ID" value="CAB4981441.1"/>
    <property type="molecule type" value="Genomic_DNA"/>
</dbReference>
<dbReference type="EMBL" id="CAFBIY010000112">
    <property type="protein sequence ID" value="CAB4852139.1"/>
    <property type="molecule type" value="Genomic_DNA"/>
</dbReference>
<dbReference type="GO" id="GO:0016020">
    <property type="term" value="C:membrane"/>
    <property type="evidence" value="ECO:0007669"/>
    <property type="project" value="UniProtKB-SubCell"/>
</dbReference>
<dbReference type="InterPro" id="IPR002781">
    <property type="entry name" value="TM_pro_TauE-like"/>
</dbReference>
<keyword evidence="3 5" id="KW-1133">Transmembrane helix</keyword>
<evidence type="ECO:0000313" key="10">
    <source>
        <dbReference type="EMBL" id="CAB4936762.1"/>
    </source>
</evidence>
<evidence type="ECO:0000256" key="2">
    <source>
        <dbReference type="ARBA" id="ARBA00022692"/>
    </source>
</evidence>
<dbReference type="EMBL" id="CAEZYF010000009">
    <property type="protein sequence ID" value="CAB4725165.1"/>
    <property type="molecule type" value="Genomic_DNA"/>
</dbReference>
<proteinExistence type="predicted"/>
<evidence type="ECO:0000313" key="8">
    <source>
        <dbReference type="EMBL" id="CAB4810128.1"/>
    </source>
</evidence>
<feature type="transmembrane region" description="Helical" evidence="5">
    <location>
        <begin position="97"/>
        <end position="115"/>
    </location>
</feature>
<feature type="transmembrane region" description="Helical" evidence="5">
    <location>
        <begin position="197"/>
        <end position="217"/>
    </location>
</feature>
<accession>A0A6J6A6A1</accession>
<evidence type="ECO:0000256" key="5">
    <source>
        <dbReference type="SAM" id="Phobius"/>
    </source>
</evidence>
<feature type="transmembrane region" description="Helical" evidence="5">
    <location>
        <begin position="135"/>
        <end position="160"/>
    </location>
</feature>
<dbReference type="PANTHER" id="PTHR43483:SF3">
    <property type="entry name" value="MEMBRANE TRANSPORTER PROTEIN HI_0806-RELATED"/>
    <property type="match status" value="1"/>
</dbReference>
<evidence type="ECO:0000313" key="6">
    <source>
        <dbReference type="EMBL" id="CAB4363959.1"/>
    </source>
</evidence>
<evidence type="ECO:0000313" key="11">
    <source>
        <dbReference type="EMBL" id="CAB4981441.1"/>
    </source>
</evidence>
<dbReference type="AlphaFoldDB" id="A0A6J6A6A1"/>
<comment type="subcellular location">
    <subcellularLocation>
        <location evidence="1">Membrane</location>
        <topology evidence="1">Multi-pass membrane protein</topology>
    </subcellularLocation>
</comment>
<protein>
    <submittedName>
        <fullName evidence="6">Unannotated protein</fullName>
    </submittedName>
</protein>
<dbReference type="Pfam" id="PF01925">
    <property type="entry name" value="TauE"/>
    <property type="match status" value="1"/>
</dbReference>
<organism evidence="6">
    <name type="scientific">freshwater metagenome</name>
    <dbReference type="NCBI Taxonomy" id="449393"/>
    <lineage>
        <taxon>unclassified sequences</taxon>
        <taxon>metagenomes</taxon>
        <taxon>ecological metagenomes</taxon>
    </lineage>
</organism>
<evidence type="ECO:0000313" key="7">
    <source>
        <dbReference type="EMBL" id="CAB4725165.1"/>
    </source>
</evidence>
<sequence>MSLFLAALTGLAIGFLSGLMGKGGSAIATPLLHVIGFPAIIAVASPLPATVPSTMIASYAYSEQHLVDWRVVRWSICCGVPATALGALTTRWVDGGLLVRVTDVVLIALGLRLLVAAYRPSQPTNESAIVAAWELAVVATAVGVISGLLANSGGFLLAPLFITALKLPIKSALASSLAVSSVLAIPGTIVHASLGHINWTLVLIFGSTSVPLAFLGARTAMRIAAHRLERGYGVMLVVMGAAFLVIA</sequence>
<dbReference type="EMBL" id="CAFAAV010000036">
    <property type="protein sequence ID" value="CAB4810128.1"/>
    <property type="molecule type" value="Genomic_DNA"/>
</dbReference>
<reference evidence="6" key="1">
    <citation type="submission" date="2020-05" db="EMBL/GenBank/DDBJ databases">
        <authorList>
            <person name="Chiriac C."/>
            <person name="Salcher M."/>
            <person name="Ghai R."/>
            <person name="Kavagutti S V."/>
        </authorList>
    </citation>
    <scope>NUCLEOTIDE SEQUENCE</scope>
</reference>
<evidence type="ECO:0000256" key="3">
    <source>
        <dbReference type="ARBA" id="ARBA00022989"/>
    </source>
</evidence>
<dbReference type="PANTHER" id="PTHR43483">
    <property type="entry name" value="MEMBRANE TRANSPORTER PROTEIN HI_0806-RELATED"/>
    <property type="match status" value="1"/>
</dbReference>
<gene>
    <name evidence="7" type="ORF">UFOPK2656_01717</name>
    <name evidence="8" type="ORF">UFOPK3099_00677</name>
    <name evidence="9" type="ORF">UFOPK3267_01906</name>
    <name evidence="10" type="ORF">UFOPK3651_01859</name>
    <name evidence="11" type="ORF">UFOPK3931_00832</name>
    <name evidence="6" type="ORF">UFOPK4189_01728</name>
</gene>
<feature type="transmembrane region" description="Helical" evidence="5">
    <location>
        <begin position="31"/>
        <end position="51"/>
    </location>
</feature>